<dbReference type="OrthoDB" id="1454501at2"/>
<dbReference type="AlphaFoldDB" id="A0A1H3YWZ4"/>
<evidence type="ECO:0000313" key="2">
    <source>
        <dbReference type="Proteomes" id="UP000198846"/>
    </source>
</evidence>
<proteinExistence type="predicted"/>
<keyword evidence="2" id="KW-1185">Reference proteome</keyword>
<name>A0A1H3YWZ4_BIZPA</name>
<organism evidence="1 2">
    <name type="scientific">Bizionia paragorgiae</name>
    <dbReference type="NCBI Taxonomy" id="283786"/>
    <lineage>
        <taxon>Bacteria</taxon>
        <taxon>Pseudomonadati</taxon>
        <taxon>Bacteroidota</taxon>
        <taxon>Flavobacteriia</taxon>
        <taxon>Flavobacteriales</taxon>
        <taxon>Flavobacteriaceae</taxon>
        <taxon>Bizionia</taxon>
    </lineage>
</organism>
<dbReference type="Proteomes" id="UP000198846">
    <property type="component" value="Unassembled WGS sequence"/>
</dbReference>
<sequence>MQSQNSKILSLKLLTLPLLALLLLLSPCSVKGAVQSALDLEVSRSLNKNKTTAPQLISCYVWNDQSQLETVIATKKTLDKKDFKAFSQQFLATHTTRKPSYWVEQHIKRYSELPLYILYKRLKVYDLNTLHFV</sequence>
<protein>
    <submittedName>
        <fullName evidence="1">Uncharacterized protein</fullName>
    </submittedName>
</protein>
<dbReference type="STRING" id="283786.SAMN04487990_107124"/>
<dbReference type="EMBL" id="FNQK01000007">
    <property type="protein sequence ID" value="SEA15976.1"/>
    <property type="molecule type" value="Genomic_DNA"/>
</dbReference>
<reference evidence="2" key="1">
    <citation type="submission" date="2016-10" db="EMBL/GenBank/DDBJ databases">
        <authorList>
            <person name="Varghese N."/>
            <person name="Submissions S."/>
        </authorList>
    </citation>
    <scope>NUCLEOTIDE SEQUENCE [LARGE SCALE GENOMIC DNA]</scope>
    <source>
        <strain evidence="2">DSM 23842</strain>
    </source>
</reference>
<gene>
    <name evidence="1" type="ORF">SAMN04487990_107124</name>
</gene>
<accession>A0A1H3YWZ4</accession>
<evidence type="ECO:0000313" key="1">
    <source>
        <dbReference type="EMBL" id="SEA15976.1"/>
    </source>
</evidence>
<dbReference type="RefSeq" id="WP_092133435.1">
    <property type="nucleotide sequence ID" value="NZ_FNQK01000007.1"/>
</dbReference>